<dbReference type="AlphaFoldDB" id="A0AAV5VU64"/>
<evidence type="ECO:0000313" key="2">
    <source>
        <dbReference type="EMBL" id="GMT21294.1"/>
    </source>
</evidence>
<evidence type="ECO:0000256" key="1">
    <source>
        <dbReference type="SAM" id="Phobius"/>
    </source>
</evidence>
<keyword evidence="3" id="KW-1185">Reference proteome</keyword>
<keyword evidence="1" id="KW-0812">Transmembrane</keyword>
<gene>
    <name evidence="2" type="ORF">PFISCL1PPCAC_12591</name>
</gene>
<dbReference type="EMBL" id="BTSY01000004">
    <property type="protein sequence ID" value="GMT21294.1"/>
    <property type="molecule type" value="Genomic_DNA"/>
</dbReference>
<organism evidence="2 3">
    <name type="scientific">Pristionchus fissidentatus</name>
    <dbReference type="NCBI Taxonomy" id="1538716"/>
    <lineage>
        <taxon>Eukaryota</taxon>
        <taxon>Metazoa</taxon>
        <taxon>Ecdysozoa</taxon>
        <taxon>Nematoda</taxon>
        <taxon>Chromadorea</taxon>
        <taxon>Rhabditida</taxon>
        <taxon>Rhabditina</taxon>
        <taxon>Diplogasteromorpha</taxon>
        <taxon>Diplogasteroidea</taxon>
        <taxon>Neodiplogasteridae</taxon>
        <taxon>Pristionchus</taxon>
    </lineage>
</organism>
<dbReference type="Proteomes" id="UP001432322">
    <property type="component" value="Unassembled WGS sequence"/>
</dbReference>
<feature type="transmembrane region" description="Helical" evidence="1">
    <location>
        <begin position="102"/>
        <end position="126"/>
    </location>
</feature>
<dbReference type="InterPro" id="IPR019426">
    <property type="entry name" value="7TM_GPCR_serpentine_rcpt_Srv"/>
</dbReference>
<keyword evidence="1" id="KW-1133">Transmembrane helix</keyword>
<feature type="transmembrane region" description="Helical" evidence="1">
    <location>
        <begin position="74"/>
        <end position="90"/>
    </location>
</feature>
<feature type="transmembrane region" description="Helical" evidence="1">
    <location>
        <begin position="51"/>
        <end position="68"/>
    </location>
</feature>
<dbReference type="PANTHER" id="PTHR31748">
    <property type="entry name" value="SERPENTINE RECEPTOR, CLASS V"/>
    <property type="match status" value="1"/>
</dbReference>
<evidence type="ECO:0000313" key="3">
    <source>
        <dbReference type="Proteomes" id="UP001432322"/>
    </source>
</evidence>
<proteinExistence type="predicted"/>
<protein>
    <recommendedName>
        <fullName evidence="4">G protein-coupled receptor</fullName>
    </recommendedName>
</protein>
<feature type="transmembrane region" description="Helical" evidence="1">
    <location>
        <begin position="198"/>
        <end position="224"/>
    </location>
</feature>
<dbReference type="Pfam" id="PF10323">
    <property type="entry name" value="7TM_GPCR_Srv"/>
    <property type="match status" value="1"/>
</dbReference>
<dbReference type="PANTHER" id="PTHR31748:SF1">
    <property type="entry name" value="SERPENTINE RECEPTOR, CLASS V"/>
    <property type="match status" value="1"/>
</dbReference>
<feature type="transmembrane region" description="Helical" evidence="1">
    <location>
        <begin position="17"/>
        <end position="39"/>
    </location>
</feature>
<feature type="transmembrane region" description="Helical" evidence="1">
    <location>
        <begin position="146"/>
        <end position="169"/>
    </location>
</feature>
<dbReference type="Gene3D" id="1.20.1070.10">
    <property type="entry name" value="Rhodopsin 7-helix transmembrane proteins"/>
    <property type="match status" value="1"/>
</dbReference>
<feature type="transmembrane region" description="Helical" evidence="1">
    <location>
        <begin position="230"/>
        <end position="253"/>
    </location>
</feature>
<keyword evidence="1" id="KW-0472">Membrane</keyword>
<feature type="non-terminal residue" evidence="2">
    <location>
        <position position="290"/>
    </location>
</feature>
<comment type="caution">
    <text evidence="2">The sequence shown here is derived from an EMBL/GenBank/DDBJ whole genome shotgun (WGS) entry which is preliminary data.</text>
</comment>
<sequence>MPDVIEFGPLYTVFESIIAWVGVVLVIVTLPIYVVVVIVMITSRIHGTENSFFRIYMVAGIIDIAAILNNYLLSILPASGLYLNLYLSNIRVGQLWTNRACIIANLIQIVPAIFMGSLIFTSRFRYETNWQGGSYCVFADSEFQRVYFSVASVIQTIFVAYIVVNYAVVFRSFRRQLRQVKSDNKSASVEKRKQENRLLYISVVVCILEIATWIFSLIAFVIWVDIPLRLFYMIFNALYNVYACTPPYLLILFSTPFQNRVRAFLGMKENRRGPTSTTMSTISVQSITSR</sequence>
<accession>A0AAV5VU64</accession>
<name>A0AAV5VU64_9BILA</name>
<evidence type="ECO:0008006" key="4">
    <source>
        <dbReference type="Google" id="ProtNLM"/>
    </source>
</evidence>
<dbReference type="SUPFAM" id="SSF81321">
    <property type="entry name" value="Family A G protein-coupled receptor-like"/>
    <property type="match status" value="1"/>
</dbReference>
<reference evidence="2" key="1">
    <citation type="submission" date="2023-10" db="EMBL/GenBank/DDBJ databases">
        <title>Genome assembly of Pristionchus species.</title>
        <authorList>
            <person name="Yoshida K."/>
            <person name="Sommer R.J."/>
        </authorList>
    </citation>
    <scope>NUCLEOTIDE SEQUENCE</scope>
    <source>
        <strain evidence="2">RS5133</strain>
    </source>
</reference>